<dbReference type="InterPro" id="IPR019734">
    <property type="entry name" value="TPR_rpt"/>
</dbReference>
<dbReference type="GO" id="GO:0003677">
    <property type="term" value="F:DNA binding"/>
    <property type="evidence" value="ECO:0007669"/>
    <property type="project" value="InterPro"/>
</dbReference>
<proteinExistence type="predicted"/>
<dbReference type="HOGENOM" id="CLU_782636_0_0_3"/>
<dbReference type="SUPFAM" id="SSF46894">
    <property type="entry name" value="C-terminal effector domain of the bipartite response regulators"/>
    <property type="match status" value="1"/>
</dbReference>
<feature type="repeat" description="TPR" evidence="3">
    <location>
        <begin position="270"/>
        <end position="303"/>
    </location>
</feature>
<sequence>MDQKEFEQAFNRLTPRRKQVLRRVLAGETDGAIAKSLKIGEATVRKHIERTCQTLGLDNNHADERRYKRLEVAKLVAQYKPELLTNSTPVTANQVTPETANAKDTSDAEIGAAQTPEPTKLAEHPQDEPDVIWQLPAMTQSVREQLLKTFSQLIDEEPKRKQIAKNLNKIGYEHYLNGDFQSAAFYLQWAIEFNPNLGGVHYNLGSTYEKLEDSEGAYHHYQTAANYKGRAADAALSNLARLDILAGNSATAIERLLPRVTQVKDASVKSSVHKNLGWAYLLQKQYSDAQYHLQKAIELDSERAASYCLLAQVQDIQGDEKSALASWANCLTYDTRDKRRKEVAWRSPELDFWQFQARERLKPSGN</sequence>
<evidence type="ECO:0000313" key="6">
    <source>
        <dbReference type="EMBL" id="EDX76412.1"/>
    </source>
</evidence>
<dbReference type="InterPro" id="IPR036388">
    <property type="entry name" value="WH-like_DNA-bd_sf"/>
</dbReference>
<dbReference type="PRINTS" id="PR00038">
    <property type="entry name" value="HTHLUXR"/>
</dbReference>
<dbReference type="Pfam" id="PF13181">
    <property type="entry name" value="TPR_8"/>
    <property type="match status" value="1"/>
</dbReference>
<dbReference type="PROSITE" id="PS50005">
    <property type="entry name" value="TPR"/>
    <property type="match status" value="2"/>
</dbReference>
<dbReference type="Proteomes" id="UP000003835">
    <property type="component" value="Unassembled WGS sequence"/>
</dbReference>
<gene>
    <name evidence="6" type="ORF">MC7420_4668</name>
</gene>
<protein>
    <submittedName>
        <fullName evidence="6">Sigma-70, region 4 family</fullName>
    </submittedName>
</protein>
<feature type="region of interest" description="Disordered" evidence="4">
    <location>
        <begin position="89"/>
        <end position="108"/>
    </location>
</feature>
<feature type="compositionally biased region" description="Polar residues" evidence="4">
    <location>
        <begin position="89"/>
        <end position="103"/>
    </location>
</feature>
<dbReference type="Gene3D" id="1.25.40.10">
    <property type="entry name" value="Tetratricopeptide repeat domain"/>
    <property type="match status" value="2"/>
</dbReference>
<feature type="domain" description="HTH luxR-type" evidence="5">
    <location>
        <begin position="10"/>
        <end position="62"/>
    </location>
</feature>
<dbReference type="InterPro" id="IPR000792">
    <property type="entry name" value="Tscrpt_reg_LuxR_C"/>
</dbReference>
<dbReference type="eggNOG" id="COG0457">
    <property type="taxonomic scope" value="Bacteria"/>
</dbReference>
<dbReference type="PANTHER" id="PTHR44186:SF1">
    <property type="entry name" value="BARDET-BIEDL SYNDROME 4 PROTEIN"/>
    <property type="match status" value="1"/>
</dbReference>
<organism evidence="6 7">
    <name type="scientific">Coleofasciculus chthonoplastes PCC 7420</name>
    <dbReference type="NCBI Taxonomy" id="118168"/>
    <lineage>
        <taxon>Bacteria</taxon>
        <taxon>Bacillati</taxon>
        <taxon>Cyanobacteriota</taxon>
        <taxon>Cyanophyceae</taxon>
        <taxon>Coleofasciculales</taxon>
        <taxon>Coleofasciculaceae</taxon>
        <taxon>Coleofasciculus</taxon>
    </lineage>
</organism>
<dbReference type="OrthoDB" id="458446at2"/>
<feature type="repeat" description="TPR" evidence="3">
    <location>
        <begin position="164"/>
        <end position="197"/>
    </location>
</feature>
<dbReference type="Gene3D" id="1.10.10.10">
    <property type="entry name" value="Winged helix-like DNA-binding domain superfamily/Winged helix DNA-binding domain"/>
    <property type="match status" value="1"/>
</dbReference>
<reference evidence="6 7" key="1">
    <citation type="submission" date="2008-07" db="EMBL/GenBank/DDBJ databases">
        <authorList>
            <person name="Tandeau de Marsac N."/>
            <person name="Ferriera S."/>
            <person name="Johnson J."/>
            <person name="Kravitz S."/>
            <person name="Beeson K."/>
            <person name="Sutton G."/>
            <person name="Rogers Y.-H."/>
            <person name="Friedman R."/>
            <person name="Frazier M."/>
            <person name="Venter J.C."/>
        </authorList>
    </citation>
    <scope>NUCLEOTIDE SEQUENCE [LARGE SCALE GENOMIC DNA]</scope>
    <source>
        <strain evidence="6 7">PCC 7420</strain>
    </source>
</reference>
<name>B4VN58_9CYAN</name>
<keyword evidence="7" id="KW-1185">Reference proteome</keyword>
<evidence type="ECO:0000256" key="3">
    <source>
        <dbReference type="PROSITE-ProRule" id="PRU00339"/>
    </source>
</evidence>
<evidence type="ECO:0000256" key="4">
    <source>
        <dbReference type="SAM" id="MobiDB-lite"/>
    </source>
</evidence>
<dbReference type="STRING" id="118168.MC7420_4668"/>
<dbReference type="SUPFAM" id="SSF48452">
    <property type="entry name" value="TPR-like"/>
    <property type="match status" value="1"/>
</dbReference>
<evidence type="ECO:0000256" key="2">
    <source>
        <dbReference type="ARBA" id="ARBA00022803"/>
    </source>
</evidence>
<dbReference type="RefSeq" id="WP_006100143.1">
    <property type="nucleotide sequence ID" value="NZ_DS989846.1"/>
</dbReference>
<dbReference type="EMBL" id="DS989846">
    <property type="protein sequence ID" value="EDX76412.1"/>
    <property type="molecule type" value="Genomic_DNA"/>
</dbReference>
<dbReference type="InterPro" id="IPR011990">
    <property type="entry name" value="TPR-like_helical_dom_sf"/>
</dbReference>
<dbReference type="SMART" id="SM00028">
    <property type="entry name" value="TPR"/>
    <property type="match status" value="4"/>
</dbReference>
<dbReference type="Pfam" id="PF00196">
    <property type="entry name" value="GerE"/>
    <property type="match status" value="1"/>
</dbReference>
<dbReference type="Pfam" id="PF00515">
    <property type="entry name" value="TPR_1"/>
    <property type="match status" value="1"/>
</dbReference>
<dbReference type="SMART" id="SM00421">
    <property type="entry name" value="HTH_LUXR"/>
    <property type="match status" value="1"/>
</dbReference>
<evidence type="ECO:0000313" key="7">
    <source>
        <dbReference type="Proteomes" id="UP000003835"/>
    </source>
</evidence>
<evidence type="ECO:0000259" key="5">
    <source>
        <dbReference type="SMART" id="SM00421"/>
    </source>
</evidence>
<accession>B4VN58</accession>
<dbReference type="InterPro" id="IPR016032">
    <property type="entry name" value="Sig_transdc_resp-reg_C-effctor"/>
</dbReference>
<evidence type="ECO:0000256" key="1">
    <source>
        <dbReference type="ARBA" id="ARBA00022737"/>
    </source>
</evidence>
<dbReference type="AlphaFoldDB" id="B4VN58"/>
<keyword evidence="2 3" id="KW-0802">TPR repeat</keyword>
<dbReference type="PANTHER" id="PTHR44186">
    <property type="match status" value="1"/>
</dbReference>
<dbReference type="GO" id="GO:0006355">
    <property type="term" value="P:regulation of DNA-templated transcription"/>
    <property type="evidence" value="ECO:0007669"/>
    <property type="project" value="InterPro"/>
</dbReference>
<keyword evidence="1" id="KW-0677">Repeat</keyword>